<feature type="compositionally biased region" description="Basic and acidic residues" evidence="1">
    <location>
        <begin position="1"/>
        <end position="15"/>
    </location>
</feature>
<dbReference type="RefSeq" id="WP_168373271.1">
    <property type="nucleotide sequence ID" value="NZ_JAAXMD010000070.1"/>
</dbReference>
<name>A0ABX1IKL5_STRGB</name>
<sequence>MTVPEENRPKTESTDKVLTSAEETEEQGSPAEGASGRTMREALQEAGVEPEDFEER</sequence>
<evidence type="ECO:0008006" key="4">
    <source>
        <dbReference type="Google" id="ProtNLM"/>
    </source>
</evidence>
<dbReference type="Proteomes" id="UP000744032">
    <property type="component" value="Unassembled WGS sequence"/>
</dbReference>
<gene>
    <name evidence="2" type="ORF">HF200_10325</name>
</gene>
<reference evidence="2 3" key="1">
    <citation type="submission" date="2020-04" db="EMBL/GenBank/DDBJ databases">
        <title>Genome sequence of Streptomyces galbus strain I339.</title>
        <authorList>
            <person name="Silva E.A.N."/>
            <person name="Merces M."/>
            <person name="Castelo Branco A.P.O.T."/>
            <person name="Vasconcelos P.C."/>
            <person name="Costa N.P."/>
            <person name="Marinho G.C.S."/>
            <person name="Oliveira C.J.B."/>
            <person name="Araujo D."/>
            <person name="Rodrigues Junior V.S."/>
            <person name="Almeida R."/>
            <person name="Silva Filho U.R."/>
            <person name="Andrade A.S.A."/>
            <person name="Cibulski S.P."/>
        </authorList>
    </citation>
    <scope>NUCLEOTIDE SEQUENCE [LARGE SCALE GENOMIC DNA]</scope>
    <source>
        <strain evidence="2 3">I339</strain>
    </source>
</reference>
<evidence type="ECO:0000256" key="1">
    <source>
        <dbReference type="SAM" id="MobiDB-lite"/>
    </source>
</evidence>
<protein>
    <recommendedName>
        <fullName evidence="4">RNA polymerase sigma factor</fullName>
    </recommendedName>
</protein>
<keyword evidence="3" id="KW-1185">Reference proteome</keyword>
<evidence type="ECO:0000313" key="2">
    <source>
        <dbReference type="EMBL" id="NKQ24833.1"/>
    </source>
</evidence>
<organism evidence="2 3">
    <name type="scientific">Streptomyces galbus</name>
    <dbReference type="NCBI Taxonomy" id="33898"/>
    <lineage>
        <taxon>Bacteria</taxon>
        <taxon>Bacillati</taxon>
        <taxon>Actinomycetota</taxon>
        <taxon>Actinomycetes</taxon>
        <taxon>Kitasatosporales</taxon>
        <taxon>Streptomycetaceae</taxon>
        <taxon>Streptomyces</taxon>
    </lineage>
</organism>
<accession>A0ABX1IKL5</accession>
<dbReference type="EMBL" id="JAAXMD010000070">
    <property type="protein sequence ID" value="NKQ24833.1"/>
    <property type="molecule type" value="Genomic_DNA"/>
</dbReference>
<proteinExistence type="predicted"/>
<comment type="caution">
    <text evidence="2">The sequence shown here is derived from an EMBL/GenBank/DDBJ whole genome shotgun (WGS) entry which is preliminary data.</text>
</comment>
<evidence type="ECO:0000313" key="3">
    <source>
        <dbReference type="Proteomes" id="UP000744032"/>
    </source>
</evidence>
<feature type="region of interest" description="Disordered" evidence="1">
    <location>
        <begin position="1"/>
        <end position="56"/>
    </location>
</feature>